<proteinExistence type="predicted"/>
<dbReference type="Proteomes" id="UP000553776">
    <property type="component" value="Unassembled WGS sequence"/>
</dbReference>
<comment type="caution">
    <text evidence="1">The sequence shown here is derived from an EMBL/GenBank/DDBJ whole genome shotgun (WGS) entry which is preliminary data.</text>
</comment>
<evidence type="ECO:0000313" key="2">
    <source>
        <dbReference type="Proteomes" id="UP000553776"/>
    </source>
</evidence>
<dbReference type="RefSeq" id="WP_185135933.1">
    <property type="nucleotide sequence ID" value="NZ_JACJVR010000043.1"/>
</dbReference>
<dbReference type="AlphaFoldDB" id="A0A841TY84"/>
<accession>A0A841TY84</accession>
<organism evidence="1 2">
    <name type="scientific">Cohnella xylanilytica</name>
    <dbReference type="NCBI Taxonomy" id="557555"/>
    <lineage>
        <taxon>Bacteria</taxon>
        <taxon>Bacillati</taxon>
        <taxon>Bacillota</taxon>
        <taxon>Bacilli</taxon>
        <taxon>Bacillales</taxon>
        <taxon>Paenibacillaceae</taxon>
        <taxon>Cohnella</taxon>
    </lineage>
</organism>
<keyword evidence="2" id="KW-1185">Reference proteome</keyword>
<protein>
    <recommendedName>
        <fullName evidence="3">Exosporium protein C</fullName>
    </recommendedName>
</protein>
<evidence type="ECO:0000313" key="1">
    <source>
        <dbReference type="EMBL" id="MBB6691938.1"/>
    </source>
</evidence>
<sequence>MPVVLNYNATVVTPTVNGTSIPIPLAPGGVGVAAVVVNVPNSNQRFVEIKATVGLQGTSGIGGVLFVLFRDGVEIYRFRQDLLNGFNQYALVTLQAVDGNATVGPHTYTLGAQIQTPSSLVAAAVGPIDISATVIG</sequence>
<name>A0A841TY84_9BACL</name>
<gene>
    <name evidence="1" type="ORF">H7B90_11065</name>
</gene>
<reference evidence="1 2" key="1">
    <citation type="submission" date="2020-08" db="EMBL/GenBank/DDBJ databases">
        <title>Cohnella phylogeny.</title>
        <authorList>
            <person name="Dunlap C."/>
        </authorList>
    </citation>
    <scope>NUCLEOTIDE SEQUENCE [LARGE SCALE GENOMIC DNA]</scope>
    <source>
        <strain evidence="1 2">DSM 25239</strain>
    </source>
</reference>
<evidence type="ECO:0008006" key="3">
    <source>
        <dbReference type="Google" id="ProtNLM"/>
    </source>
</evidence>
<dbReference type="EMBL" id="JACJVR010000043">
    <property type="protein sequence ID" value="MBB6691938.1"/>
    <property type="molecule type" value="Genomic_DNA"/>
</dbReference>